<accession>A0ABQ1SDU1</accession>
<feature type="signal peptide" evidence="2">
    <location>
        <begin position="1"/>
        <end position="20"/>
    </location>
</feature>
<dbReference type="Pfam" id="PF07969">
    <property type="entry name" value="Amidohydro_3"/>
    <property type="match status" value="1"/>
</dbReference>
<feature type="chain" id="PRO_5047125357" evidence="2">
    <location>
        <begin position="21"/>
        <end position="457"/>
    </location>
</feature>
<evidence type="ECO:0000259" key="3">
    <source>
        <dbReference type="Pfam" id="PF07969"/>
    </source>
</evidence>
<dbReference type="Proteomes" id="UP000619041">
    <property type="component" value="Unassembled WGS sequence"/>
</dbReference>
<evidence type="ECO:0000256" key="1">
    <source>
        <dbReference type="SAM" id="MobiDB-lite"/>
    </source>
</evidence>
<name>A0ABQ1SDU1_9SPHN</name>
<reference evidence="5" key="1">
    <citation type="journal article" date="2019" name="Int. J. Syst. Evol. Microbiol.">
        <title>The Global Catalogue of Microorganisms (GCM) 10K type strain sequencing project: providing services to taxonomists for standard genome sequencing and annotation.</title>
        <authorList>
            <consortium name="The Broad Institute Genomics Platform"/>
            <consortium name="The Broad Institute Genome Sequencing Center for Infectious Disease"/>
            <person name="Wu L."/>
            <person name="Ma J."/>
        </authorList>
    </citation>
    <scope>NUCLEOTIDE SEQUENCE [LARGE SCALE GENOMIC DNA]</scope>
    <source>
        <strain evidence="5">CGMCC 1.15959</strain>
    </source>
</reference>
<dbReference type="SUPFAM" id="SSF51338">
    <property type="entry name" value="Composite domain of metallo-dependent hydrolases"/>
    <property type="match status" value="1"/>
</dbReference>
<dbReference type="EMBL" id="BMKL01000001">
    <property type="protein sequence ID" value="GGE04722.1"/>
    <property type="molecule type" value="Genomic_DNA"/>
</dbReference>
<dbReference type="PANTHER" id="PTHR43135:SF3">
    <property type="entry name" value="ALPHA-D-RIBOSE 1-METHYLPHOSPHONATE 5-TRIPHOSPHATE DIPHOSPHATASE"/>
    <property type="match status" value="1"/>
</dbReference>
<evidence type="ECO:0000256" key="2">
    <source>
        <dbReference type="SAM" id="SignalP"/>
    </source>
</evidence>
<evidence type="ECO:0000313" key="5">
    <source>
        <dbReference type="Proteomes" id="UP000619041"/>
    </source>
</evidence>
<feature type="region of interest" description="Disordered" evidence="1">
    <location>
        <begin position="422"/>
        <end position="457"/>
    </location>
</feature>
<dbReference type="Gene3D" id="3.20.20.140">
    <property type="entry name" value="Metal-dependent hydrolases"/>
    <property type="match status" value="1"/>
</dbReference>
<dbReference type="PANTHER" id="PTHR43135">
    <property type="entry name" value="ALPHA-D-RIBOSE 1-METHYLPHOSPHONATE 5-TRIPHOSPHATE DIPHOSPHATASE"/>
    <property type="match status" value="1"/>
</dbReference>
<dbReference type="InterPro" id="IPR011059">
    <property type="entry name" value="Metal-dep_hydrolase_composite"/>
</dbReference>
<dbReference type="RefSeq" id="WP_188645464.1">
    <property type="nucleotide sequence ID" value="NZ_BMKL01000001.1"/>
</dbReference>
<keyword evidence="5" id="KW-1185">Reference proteome</keyword>
<organism evidence="4 5">
    <name type="scientific">Tsuneonella deserti</name>
    <dbReference type="NCBI Taxonomy" id="2035528"/>
    <lineage>
        <taxon>Bacteria</taxon>
        <taxon>Pseudomonadati</taxon>
        <taxon>Pseudomonadota</taxon>
        <taxon>Alphaproteobacteria</taxon>
        <taxon>Sphingomonadales</taxon>
        <taxon>Erythrobacteraceae</taxon>
        <taxon>Tsuneonella</taxon>
    </lineage>
</organism>
<dbReference type="InterPro" id="IPR013108">
    <property type="entry name" value="Amidohydro_3"/>
</dbReference>
<gene>
    <name evidence="4" type="ORF">GCM10011515_25410</name>
</gene>
<comment type="caution">
    <text evidence="4">The sequence shown here is derived from an EMBL/GenBank/DDBJ whole genome shotgun (WGS) entry which is preliminary data.</text>
</comment>
<evidence type="ECO:0000313" key="4">
    <source>
        <dbReference type="EMBL" id="GGE04722.1"/>
    </source>
</evidence>
<proteinExistence type="predicted"/>
<feature type="region of interest" description="Disordered" evidence="1">
    <location>
        <begin position="204"/>
        <end position="223"/>
    </location>
</feature>
<protein>
    <submittedName>
        <fullName evidence="4">Amidohydrolase</fullName>
    </submittedName>
</protein>
<sequence>MNSRLLIGAALLALSAPALAQDFAVTNATVATGDGSEPVQGATVVVRGGKVVAAGPGVAIPAGVETIDGTGKWVTPGLFAAMTALGLSDADGVEESNDTSARNSPFGAALDVTPALNPASQHVAVARDGGITRASVFSRPASSIFGGQGAVVDLGADPDMVVRPRAFQLVALGEYGARLAGGSRTSAHAVLRNALREARQYSADSRIPGGSGPRQVSTGDDIPVDTRLVDSSAERDDVLLTRFDAAALIPVVNGQQPLYVAVERAADIRSVLGLRKEFPKLKLVLVGASEGWRAAADIAAAGVPVIADPVDDLPSSFEQLAATQSNVGRMAAAGVKVALGGLAGTTGDQPKNLAQYAGNLVALTKIPGASGLSWGQAFAAISSVPAEIAGQGGRAGVLSPGAAGDLVIWDGDPLELSSAPERVFIDGVEQPKDDHQTRLRDRYRDLDESDRPKGYDW</sequence>
<feature type="compositionally biased region" description="Basic and acidic residues" evidence="1">
    <location>
        <begin position="429"/>
        <end position="457"/>
    </location>
</feature>
<feature type="domain" description="Amidohydrolase 3" evidence="3">
    <location>
        <begin position="324"/>
        <end position="421"/>
    </location>
</feature>
<dbReference type="InterPro" id="IPR051781">
    <property type="entry name" value="Metallo-dep_Hydrolase"/>
</dbReference>
<keyword evidence="2" id="KW-0732">Signal</keyword>